<sequence>MAKVLIVDDSGFSRRILRRILEGAGHEVIEADNGMAALETYFVNKPDLVMLDLTMDGMYGLEVLERIKALDSAARIIIASADIQELTRQMALKAGAAAVVNKPFTPDKVMTVVSEVLGR</sequence>
<keyword evidence="6" id="KW-1185">Reference proteome</keyword>
<evidence type="ECO:0000259" key="4">
    <source>
        <dbReference type="PROSITE" id="PS50110"/>
    </source>
</evidence>
<name>A1HSJ5_9FIRM</name>
<reference evidence="5 6" key="1">
    <citation type="submission" date="2007-01" db="EMBL/GenBank/DDBJ databases">
        <title>Annotation of the draft genome assembly of Thermosinus carboxydivorans Nor1.</title>
        <authorList>
            <consortium name="US DOE Joint Genome Institute (JGI-ORNL)"/>
            <person name="Larimer F."/>
            <person name="Land M."/>
            <person name="Hauser L."/>
        </authorList>
    </citation>
    <scope>NUCLEOTIDE SEQUENCE [LARGE SCALE GENOMIC DNA]</scope>
    <source>
        <strain evidence="5 6">Nor1</strain>
    </source>
</reference>
<dbReference type="Gene3D" id="3.40.50.2300">
    <property type="match status" value="1"/>
</dbReference>
<evidence type="ECO:0000313" key="6">
    <source>
        <dbReference type="Proteomes" id="UP000005139"/>
    </source>
</evidence>
<dbReference type="RefSeq" id="WP_007289999.1">
    <property type="nucleotide sequence ID" value="NZ_AAWL01000017.1"/>
</dbReference>
<feature type="domain" description="Response regulatory" evidence="4">
    <location>
        <begin position="3"/>
        <end position="117"/>
    </location>
</feature>
<evidence type="ECO:0000256" key="3">
    <source>
        <dbReference type="PROSITE-ProRule" id="PRU00169"/>
    </source>
</evidence>
<dbReference type="InterPro" id="IPR050595">
    <property type="entry name" value="Bact_response_regulator"/>
</dbReference>
<keyword evidence="2" id="KW-0902">Two-component regulatory system</keyword>
<organism evidence="5 6">
    <name type="scientific">Thermosinus carboxydivorans Nor1</name>
    <dbReference type="NCBI Taxonomy" id="401526"/>
    <lineage>
        <taxon>Bacteria</taxon>
        <taxon>Bacillati</taxon>
        <taxon>Bacillota</taxon>
        <taxon>Negativicutes</taxon>
        <taxon>Selenomonadales</taxon>
        <taxon>Sporomusaceae</taxon>
        <taxon>Thermosinus</taxon>
    </lineage>
</organism>
<feature type="modified residue" description="4-aspartylphosphate" evidence="3">
    <location>
        <position position="52"/>
    </location>
</feature>
<proteinExistence type="predicted"/>
<evidence type="ECO:0000256" key="1">
    <source>
        <dbReference type="ARBA" id="ARBA00022553"/>
    </source>
</evidence>
<dbReference type="AlphaFoldDB" id="A1HSJ5"/>
<evidence type="ECO:0000256" key="2">
    <source>
        <dbReference type="ARBA" id="ARBA00023012"/>
    </source>
</evidence>
<keyword evidence="1 3" id="KW-0597">Phosphoprotein</keyword>
<comment type="caution">
    <text evidence="5">The sequence shown here is derived from an EMBL/GenBank/DDBJ whole genome shotgun (WGS) entry which is preliminary data.</text>
</comment>
<dbReference type="OrthoDB" id="9790669at2"/>
<dbReference type="InterPro" id="IPR001789">
    <property type="entry name" value="Sig_transdc_resp-reg_receiver"/>
</dbReference>
<gene>
    <name evidence="5" type="ORF">TcarDRAFT_0869</name>
</gene>
<dbReference type="PROSITE" id="PS50110">
    <property type="entry name" value="RESPONSE_REGULATORY"/>
    <property type="match status" value="1"/>
</dbReference>
<protein>
    <submittedName>
        <fullName evidence="5">Response regulator receiver protein</fullName>
    </submittedName>
</protein>
<dbReference type="SMART" id="SM00448">
    <property type="entry name" value="REC"/>
    <property type="match status" value="1"/>
</dbReference>
<dbReference type="Proteomes" id="UP000005139">
    <property type="component" value="Unassembled WGS sequence"/>
</dbReference>
<dbReference type="PANTHER" id="PTHR44591">
    <property type="entry name" value="STRESS RESPONSE REGULATOR PROTEIN 1"/>
    <property type="match status" value="1"/>
</dbReference>
<dbReference type="InterPro" id="IPR011006">
    <property type="entry name" value="CheY-like_superfamily"/>
</dbReference>
<evidence type="ECO:0000313" key="5">
    <source>
        <dbReference type="EMBL" id="EAX46967.1"/>
    </source>
</evidence>
<dbReference type="SUPFAM" id="SSF52172">
    <property type="entry name" value="CheY-like"/>
    <property type="match status" value="1"/>
</dbReference>
<dbReference type="PANTHER" id="PTHR44591:SF14">
    <property type="entry name" value="PROTEIN PILG"/>
    <property type="match status" value="1"/>
</dbReference>
<reference evidence="5 6" key="2">
    <citation type="submission" date="2007-01" db="EMBL/GenBank/DDBJ databases">
        <title>Sequencing of the draft genome and assembly of Thermosinus carboxydivorans Nor1.</title>
        <authorList>
            <consortium name="US DOE Joint Genome Institute (JGI-PGF)"/>
            <person name="Copeland A."/>
            <person name="Lucas S."/>
            <person name="Lapidus A."/>
            <person name="Barry K."/>
            <person name="Glavina del Rio T."/>
            <person name="Dalin E."/>
            <person name="Tice H."/>
            <person name="Bruce D."/>
            <person name="Pitluck S."/>
            <person name="Richardson P."/>
        </authorList>
    </citation>
    <scope>NUCLEOTIDE SEQUENCE [LARGE SCALE GENOMIC DNA]</scope>
    <source>
        <strain evidence="5 6">Nor1</strain>
    </source>
</reference>
<dbReference type="GO" id="GO:0000160">
    <property type="term" value="P:phosphorelay signal transduction system"/>
    <property type="evidence" value="ECO:0007669"/>
    <property type="project" value="UniProtKB-KW"/>
</dbReference>
<accession>A1HSJ5</accession>
<dbReference type="EMBL" id="AAWL01000017">
    <property type="protein sequence ID" value="EAX46967.1"/>
    <property type="molecule type" value="Genomic_DNA"/>
</dbReference>
<dbReference type="eggNOG" id="COG0745">
    <property type="taxonomic scope" value="Bacteria"/>
</dbReference>
<dbReference type="Pfam" id="PF00072">
    <property type="entry name" value="Response_reg"/>
    <property type="match status" value="1"/>
</dbReference>